<evidence type="ECO:0000313" key="2">
    <source>
        <dbReference type="EMBL" id="MBW0484263.1"/>
    </source>
</evidence>
<dbReference type="InterPro" id="IPR043128">
    <property type="entry name" value="Rev_trsase/Diguanyl_cyclase"/>
</dbReference>
<dbReference type="CDD" id="cd01647">
    <property type="entry name" value="RT_LTR"/>
    <property type="match status" value="1"/>
</dbReference>
<dbReference type="Gene3D" id="3.30.70.270">
    <property type="match status" value="1"/>
</dbReference>
<reference evidence="2" key="1">
    <citation type="submission" date="2021-03" db="EMBL/GenBank/DDBJ databases">
        <title>Draft genome sequence of rust myrtle Austropuccinia psidii MF-1, a brazilian biotype.</title>
        <authorList>
            <person name="Quecine M.C."/>
            <person name="Pachon D.M.R."/>
            <person name="Bonatelli M.L."/>
            <person name="Correr F.H."/>
            <person name="Franceschini L.M."/>
            <person name="Leite T.F."/>
            <person name="Margarido G.R.A."/>
            <person name="Almeida C.A."/>
            <person name="Ferrarezi J.A."/>
            <person name="Labate C.A."/>
        </authorList>
    </citation>
    <scope>NUCLEOTIDE SEQUENCE</scope>
    <source>
        <strain evidence="2">MF-1</strain>
    </source>
</reference>
<keyword evidence="3" id="KW-1185">Reference proteome</keyword>
<dbReference type="Gene3D" id="3.10.10.10">
    <property type="entry name" value="HIV Type 1 Reverse Transcriptase, subunit A, domain 1"/>
    <property type="match status" value="1"/>
</dbReference>
<dbReference type="Pfam" id="PF00078">
    <property type="entry name" value="RVT_1"/>
    <property type="match status" value="1"/>
</dbReference>
<dbReference type="EMBL" id="AVOT02007605">
    <property type="protein sequence ID" value="MBW0484263.1"/>
    <property type="molecule type" value="Genomic_DNA"/>
</dbReference>
<dbReference type="OrthoDB" id="2286242at2759"/>
<gene>
    <name evidence="2" type="ORF">O181_023978</name>
</gene>
<evidence type="ECO:0000259" key="1">
    <source>
        <dbReference type="PROSITE" id="PS50878"/>
    </source>
</evidence>
<dbReference type="PANTHER" id="PTHR24559:SF440">
    <property type="entry name" value="RIBONUCLEASE H"/>
    <property type="match status" value="1"/>
</dbReference>
<sequence length="371" mass="42030">MTFLLPNRAALVGDSRTPSFPSSVHIPSLNSHQSLLSSRDEVFKEIQDVGEDNSVSSLHLFFGNMDLPPSSYHDSLEELWDEEEEPEEIETVMKVVPSVYHQYLDVFSKVKAEKLPPHCTCDHHVELEGSLPPVGVIYSLSNQQSDTLRAYNSENIERVFIQPSSSSTEAPVLFVKKKDGGLCLCVDYRKLNAVTRENKYPVPPINQLLNVFNGSSIFSKIDLCGAYNLVRIKEGDEHLTAFRTKYGSFQYLVMPFGLTNVPSSFQTLVNNIVQDLLDVYVVVYLDEIMVFSKSEEEHETQVSTVLSRLRANNLFSKASKCLFHVSCVEHFGYVVSSEGLKMDQEKFRQILNWPPPRNLRALQSFLGFTNF</sequence>
<evidence type="ECO:0000313" key="3">
    <source>
        <dbReference type="Proteomes" id="UP000765509"/>
    </source>
</evidence>
<dbReference type="PROSITE" id="PS50878">
    <property type="entry name" value="RT_POL"/>
    <property type="match status" value="1"/>
</dbReference>
<accession>A0A9Q3CI25</accession>
<dbReference type="InterPro" id="IPR043502">
    <property type="entry name" value="DNA/RNA_pol_sf"/>
</dbReference>
<comment type="caution">
    <text evidence="2">The sequence shown here is derived from an EMBL/GenBank/DDBJ whole genome shotgun (WGS) entry which is preliminary data.</text>
</comment>
<organism evidence="2 3">
    <name type="scientific">Austropuccinia psidii MF-1</name>
    <dbReference type="NCBI Taxonomy" id="1389203"/>
    <lineage>
        <taxon>Eukaryota</taxon>
        <taxon>Fungi</taxon>
        <taxon>Dikarya</taxon>
        <taxon>Basidiomycota</taxon>
        <taxon>Pucciniomycotina</taxon>
        <taxon>Pucciniomycetes</taxon>
        <taxon>Pucciniales</taxon>
        <taxon>Sphaerophragmiaceae</taxon>
        <taxon>Austropuccinia</taxon>
    </lineage>
</organism>
<protein>
    <recommendedName>
        <fullName evidence="1">Reverse transcriptase domain-containing protein</fullName>
    </recommendedName>
</protein>
<feature type="domain" description="Reverse transcriptase" evidence="1">
    <location>
        <begin position="156"/>
        <end position="335"/>
    </location>
</feature>
<dbReference type="InterPro" id="IPR000477">
    <property type="entry name" value="RT_dom"/>
</dbReference>
<dbReference type="Proteomes" id="UP000765509">
    <property type="component" value="Unassembled WGS sequence"/>
</dbReference>
<proteinExistence type="predicted"/>
<dbReference type="InterPro" id="IPR053134">
    <property type="entry name" value="RNA-dir_DNA_polymerase"/>
</dbReference>
<name>A0A9Q3CI25_9BASI</name>
<dbReference type="AlphaFoldDB" id="A0A9Q3CI25"/>
<dbReference type="SUPFAM" id="SSF56672">
    <property type="entry name" value="DNA/RNA polymerases"/>
    <property type="match status" value="1"/>
</dbReference>
<dbReference type="PANTHER" id="PTHR24559">
    <property type="entry name" value="TRANSPOSON TY3-I GAG-POL POLYPROTEIN"/>
    <property type="match status" value="1"/>
</dbReference>